<evidence type="ECO:0000313" key="5">
    <source>
        <dbReference type="Proteomes" id="UP000516437"/>
    </source>
</evidence>
<dbReference type="PROSITE" id="PS51375">
    <property type="entry name" value="PPR"/>
    <property type="match status" value="2"/>
</dbReference>
<evidence type="ECO:0000313" key="4">
    <source>
        <dbReference type="EMBL" id="KAB1209997.1"/>
    </source>
</evidence>
<dbReference type="PANTHER" id="PTHR45717:SF10">
    <property type="entry name" value="OS10G0501000 PROTEIN"/>
    <property type="match status" value="1"/>
</dbReference>
<proteinExistence type="inferred from homology"/>
<gene>
    <name evidence="4" type="ORF">CJ030_MR6G023546</name>
</gene>
<evidence type="ECO:0000256" key="2">
    <source>
        <dbReference type="ARBA" id="ARBA00022737"/>
    </source>
</evidence>
<accession>A0A6A1VDV0</accession>
<keyword evidence="2" id="KW-0677">Repeat</keyword>
<name>A0A6A1VDV0_9ROSI</name>
<dbReference type="EMBL" id="RXIC02000024">
    <property type="protein sequence ID" value="KAB1209997.1"/>
    <property type="molecule type" value="Genomic_DNA"/>
</dbReference>
<reference evidence="4 5" key="1">
    <citation type="journal article" date="2019" name="Plant Biotechnol. J.">
        <title>The red bayberry genome and genetic basis of sex determination.</title>
        <authorList>
            <person name="Jia H.M."/>
            <person name="Jia H.J."/>
            <person name="Cai Q.L."/>
            <person name="Wang Y."/>
            <person name="Zhao H.B."/>
            <person name="Yang W.F."/>
            <person name="Wang G.Y."/>
            <person name="Li Y.H."/>
            <person name="Zhan D.L."/>
            <person name="Shen Y.T."/>
            <person name="Niu Q.F."/>
            <person name="Chang L."/>
            <person name="Qiu J."/>
            <person name="Zhao L."/>
            <person name="Xie H.B."/>
            <person name="Fu W.Y."/>
            <person name="Jin J."/>
            <person name="Li X.W."/>
            <person name="Jiao Y."/>
            <person name="Zhou C.C."/>
            <person name="Tu T."/>
            <person name="Chai C.Y."/>
            <person name="Gao J.L."/>
            <person name="Fan L.J."/>
            <person name="van de Weg E."/>
            <person name="Wang J.Y."/>
            <person name="Gao Z.S."/>
        </authorList>
    </citation>
    <scope>NUCLEOTIDE SEQUENCE [LARGE SCALE GENOMIC DNA]</scope>
    <source>
        <tissue evidence="4">Leaves</tissue>
    </source>
</reference>
<organism evidence="4 5">
    <name type="scientific">Morella rubra</name>
    <name type="common">Chinese bayberry</name>
    <dbReference type="NCBI Taxonomy" id="262757"/>
    <lineage>
        <taxon>Eukaryota</taxon>
        <taxon>Viridiplantae</taxon>
        <taxon>Streptophyta</taxon>
        <taxon>Embryophyta</taxon>
        <taxon>Tracheophyta</taxon>
        <taxon>Spermatophyta</taxon>
        <taxon>Magnoliopsida</taxon>
        <taxon>eudicotyledons</taxon>
        <taxon>Gunneridae</taxon>
        <taxon>Pentapetalae</taxon>
        <taxon>rosids</taxon>
        <taxon>fabids</taxon>
        <taxon>Fagales</taxon>
        <taxon>Myricaceae</taxon>
        <taxon>Morella</taxon>
    </lineage>
</organism>
<dbReference type="GO" id="GO:0005739">
    <property type="term" value="C:mitochondrion"/>
    <property type="evidence" value="ECO:0007669"/>
    <property type="project" value="TreeGrafter"/>
</dbReference>
<dbReference type="Proteomes" id="UP000516437">
    <property type="component" value="Chromosome 6"/>
</dbReference>
<feature type="repeat" description="PPR" evidence="3">
    <location>
        <begin position="294"/>
        <end position="328"/>
    </location>
</feature>
<dbReference type="OrthoDB" id="1890565at2759"/>
<dbReference type="AlphaFoldDB" id="A0A6A1VDV0"/>
<dbReference type="Pfam" id="PF13041">
    <property type="entry name" value="PPR_2"/>
    <property type="match status" value="1"/>
</dbReference>
<dbReference type="InterPro" id="IPR011990">
    <property type="entry name" value="TPR-like_helical_dom_sf"/>
</dbReference>
<evidence type="ECO:0000256" key="1">
    <source>
        <dbReference type="ARBA" id="ARBA00007626"/>
    </source>
</evidence>
<evidence type="ECO:0008006" key="6">
    <source>
        <dbReference type="Google" id="ProtNLM"/>
    </source>
</evidence>
<dbReference type="InterPro" id="IPR002885">
    <property type="entry name" value="PPR_rpt"/>
</dbReference>
<sequence>MKLLRSNPQCSYAISKVFGAFFYHTKTLARSATPNDTLLFRISRAGDPRFPIVRVIDQWLEEGRDISNADLQRIIKQLRRHRRHTHALQISEWLSDHGGHHLPPRDIAIWLDLISKVRGLKEVEKYFDSIRDTSRMYEVYGALLNCYVEHLSLDKAEATIQKMRELGFLKNSLPYNVMLSLYSRMGKTEKLDILMQEMEDKGIDWDVFTFNIRLNAYAATSDIEGMEKFLMKMEADLEISIDWEEVYRIWTLYKKIGKFLNTGLSLHDKIISLDDLDGAEKILEEWESENTPFDIRVPRTLITGYCKKGLLEKAEAYINWHIKSGKEPDSKMWECLTIGYHVHGQMEKAVETMKKSLLACRPGRVPTRLILAACLGYLKEKGDVQTAEEILRLLRDNCHFSTSICEELKNYFHGENPGSEAFDHLKGSDQDDQDLDSEAQGVLELKSNCCS</sequence>
<keyword evidence="5" id="KW-1185">Reference proteome</keyword>
<dbReference type="Gene3D" id="1.25.40.10">
    <property type="entry name" value="Tetratricopeptide repeat domain"/>
    <property type="match status" value="2"/>
</dbReference>
<feature type="repeat" description="PPR" evidence="3">
    <location>
        <begin position="171"/>
        <end position="205"/>
    </location>
</feature>
<dbReference type="Pfam" id="PF01535">
    <property type="entry name" value="PPR"/>
    <property type="match status" value="2"/>
</dbReference>
<dbReference type="GO" id="GO:0003729">
    <property type="term" value="F:mRNA binding"/>
    <property type="evidence" value="ECO:0007669"/>
    <property type="project" value="UniProtKB-ARBA"/>
</dbReference>
<evidence type="ECO:0000256" key="3">
    <source>
        <dbReference type="PROSITE-ProRule" id="PRU00708"/>
    </source>
</evidence>
<comment type="caution">
    <text evidence="4">The sequence shown here is derived from an EMBL/GenBank/DDBJ whole genome shotgun (WGS) entry which is preliminary data.</text>
</comment>
<protein>
    <recommendedName>
        <fullName evidence="6">Pentacotripeptide-repeat region of PRORP domain-containing protein</fullName>
    </recommendedName>
</protein>
<dbReference type="NCBIfam" id="TIGR00756">
    <property type="entry name" value="PPR"/>
    <property type="match status" value="2"/>
</dbReference>
<dbReference type="PANTHER" id="PTHR45717">
    <property type="entry name" value="OS12G0527900 PROTEIN"/>
    <property type="match status" value="1"/>
</dbReference>
<comment type="similarity">
    <text evidence="1">Belongs to the PPR family. P subfamily.</text>
</comment>